<evidence type="ECO:0000259" key="1">
    <source>
        <dbReference type="Pfam" id="PF00149"/>
    </source>
</evidence>
<gene>
    <name evidence="2" type="ORF">AJGP001_12320</name>
</gene>
<dbReference type="SUPFAM" id="SSF56300">
    <property type="entry name" value="Metallo-dependent phosphatases"/>
    <property type="match status" value="1"/>
</dbReference>
<dbReference type="Proteomes" id="UP000189661">
    <property type="component" value="Chromosome"/>
</dbReference>
<evidence type="ECO:0000313" key="3">
    <source>
        <dbReference type="Proteomes" id="UP000189661"/>
    </source>
</evidence>
<dbReference type="PRINTS" id="PR00114">
    <property type="entry name" value="STPHPHTASE"/>
</dbReference>
<name>A0ABM6ITW3_9BACL</name>
<dbReference type="PANTHER" id="PTHR42850:SF7">
    <property type="entry name" value="BIS(5'-NUCLEOSYL)-TETRAPHOSPHATASE PRPE [ASYMMETRICAL]"/>
    <property type="match status" value="1"/>
</dbReference>
<dbReference type="InterPro" id="IPR029052">
    <property type="entry name" value="Metallo-depent_PP-like"/>
</dbReference>
<keyword evidence="3" id="KW-1185">Reference proteome</keyword>
<dbReference type="RefSeq" id="WP_071153553.1">
    <property type="nucleotide sequence ID" value="NZ_CP019401.1"/>
</dbReference>
<dbReference type="CDD" id="cd07423">
    <property type="entry name" value="MPP_Prp_like"/>
    <property type="match status" value="1"/>
</dbReference>
<dbReference type="Pfam" id="PF00149">
    <property type="entry name" value="Metallophos"/>
    <property type="match status" value="1"/>
</dbReference>
<evidence type="ECO:0000313" key="2">
    <source>
        <dbReference type="EMBL" id="AQU80012.1"/>
    </source>
</evidence>
<organism evidence="2 3">
    <name type="scientific">Planococcus faecalis</name>
    <dbReference type="NCBI Taxonomy" id="1598147"/>
    <lineage>
        <taxon>Bacteria</taxon>
        <taxon>Bacillati</taxon>
        <taxon>Bacillota</taxon>
        <taxon>Bacilli</taxon>
        <taxon>Bacillales</taxon>
        <taxon>Caryophanaceae</taxon>
        <taxon>Planococcus</taxon>
    </lineage>
</organism>
<sequence length="245" mass="28529">MKFDVIGDIHGCYQELLKLIDRLGYEKQRDVFIHPENRQLAFVGDATDRGPESLEVLRLLFALQDEGILYYSPGNHCNKLFRFFKGHDVQLAHGLEMTVAEWKMLSPQEQQQFRKRYLEFYEQLPHYQQLDHDLIVAHAGLKAEMVGKPLSRGIAVFVLYGDITGKFHADGRPVRRDWAKFYKGPKWVVYGHTPTREPYFINNTVNIDTGCVFGGSLTAFRFPEKEIVSVSSEQPYQPDRFYRYT</sequence>
<dbReference type="InterPro" id="IPR041780">
    <property type="entry name" value="MPP_PrpE-like"/>
</dbReference>
<proteinExistence type="predicted"/>
<protein>
    <recommendedName>
        <fullName evidence="1">Calcineurin-like phosphoesterase domain-containing protein</fullName>
    </recommendedName>
</protein>
<accession>A0ABM6ITW3</accession>
<dbReference type="InterPro" id="IPR006186">
    <property type="entry name" value="Ser/Thr-sp_prot-phosphatase"/>
</dbReference>
<dbReference type="InterPro" id="IPR050126">
    <property type="entry name" value="Ap4A_hydrolase"/>
</dbReference>
<dbReference type="EMBL" id="CP019401">
    <property type="protein sequence ID" value="AQU80012.1"/>
    <property type="molecule type" value="Genomic_DNA"/>
</dbReference>
<dbReference type="InterPro" id="IPR004843">
    <property type="entry name" value="Calcineurin-like_PHP"/>
</dbReference>
<feature type="domain" description="Calcineurin-like phosphoesterase" evidence="1">
    <location>
        <begin position="1"/>
        <end position="194"/>
    </location>
</feature>
<dbReference type="PANTHER" id="PTHR42850">
    <property type="entry name" value="METALLOPHOSPHOESTERASE"/>
    <property type="match status" value="1"/>
</dbReference>
<dbReference type="NCBIfam" id="NF010148">
    <property type="entry name" value="PRK13625.1"/>
    <property type="match status" value="1"/>
</dbReference>
<dbReference type="Gene3D" id="3.60.21.10">
    <property type="match status" value="1"/>
</dbReference>
<reference evidence="2 3" key="1">
    <citation type="submission" date="2017-01" db="EMBL/GenBank/DDBJ databases">
        <title>Planococcus faecalis genome complete sequence.</title>
        <authorList>
            <person name="Lee P.C."/>
        </authorList>
    </citation>
    <scope>NUCLEOTIDE SEQUENCE [LARGE SCALE GENOMIC DNA]</scope>
    <source>
        <strain evidence="2 3">AJ003</strain>
    </source>
</reference>